<dbReference type="EMBL" id="WSZK01000007">
    <property type="protein sequence ID" value="MWG33395.1"/>
    <property type="molecule type" value="Genomic_DNA"/>
</dbReference>
<gene>
    <name evidence="2" type="ORF">GQS65_02640</name>
</gene>
<dbReference type="Gene3D" id="3.90.230.10">
    <property type="entry name" value="Creatinase/methionine aminopeptidase superfamily"/>
    <property type="match status" value="1"/>
</dbReference>
<dbReference type="OrthoDB" id="264019at2157"/>
<name>A0A6B0GMP1_9EURY</name>
<dbReference type="InterPro" id="IPR036005">
    <property type="entry name" value="Creatinase/aminopeptidase-like"/>
</dbReference>
<dbReference type="PANTHER" id="PTHR46112">
    <property type="entry name" value="AMINOPEPTIDASE"/>
    <property type="match status" value="1"/>
</dbReference>
<dbReference type="InterPro" id="IPR000994">
    <property type="entry name" value="Pept_M24"/>
</dbReference>
<dbReference type="AlphaFoldDB" id="A0A6B0GMP1"/>
<dbReference type="Proteomes" id="UP000451471">
    <property type="component" value="Unassembled WGS sequence"/>
</dbReference>
<dbReference type="Pfam" id="PF00557">
    <property type="entry name" value="Peptidase_M24"/>
    <property type="match status" value="1"/>
</dbReference>
<organism evidence="2 3">
    <name type="scientific">Halomarina oriensis</name>
    <dbReference type="NCBI Taxonomy" id="671145"/>
    <lineage>
        <taxon>Archaea</taxon>
        <taxon>Methanobacteriati</taxon>
        <taxon>Methanobacteriota</taxon>
        <taxon>Stenosarchaea group</taxon>
        <taxon>Halobacteria</taxon>
        <taxon>Halobacteriales</taxon>
        <taxon>Natronomonadaceae</taxon>
        <taxon>Halomarina</taxon>
    </lineage>
</organism>
<sequence>MTSDSELITEKVDQAVDVLQETDTDLWLTYCRETTEIQEPCLPFLLGFDVVWPTMVLVTSEGRTATIIGSHDAPNARALDTYEVYPYESSLGEQFHDLLAEIDPDEIAVNYAEDNTIADGLTHGMYRRLVDLLDGTDYEGRLTSADEVVTRLRSDKSPIERQRMVRAAELTQELLAEATERWTPEWTEADVAEYVHDRMREQRLGSAWSWDYCPTVHAGSDSEMGHTMAGDITLRPGQVLHVDFGVKYEGYTTDIQRLFYYPETEGEPIPDDLQSAFEDVRAAVNAAFDVLAPGVEGHVVDDAARDEITDRGWPEYGHAVGHNVGRNAHDGGTLLGPLWDRYGDSPRGVVREGEIYTLELGVETEYGYLGQEDMAVVTSDGAEWFVDPQTELHRLEA</sequence>
<proteinExistence type="predicted"/>
<evidence type="ECO:0000313" key="2">
    <source>
        <dbReference type="EMBL" id="MWG33395.1"/>
    </source>
</evidence>
<dbReference type="RefSeq" id="WP_158203127.1">
    <property type="nucleotide sequence ID" value="NZ_WSZK01000007.1"/>
</dbReference>
<dbReference type="PANTHER" id="PTHR46112:SF8">
    <property type="entry name" value="CYTOPLASMIC PEPTIDASE PEPQ-RELATED"/>
    <property type="match status" value="1"/>
</dbReference>
<dbReference type="SUPFAM" id="SSF55920">
    <property type="entry name" value="Creatinase/aminopeptidase"/>
    <property type="match status" value="1"/>
</dbReference>
<comment type="caution">
    <text evidence="2">The sequence shown here is derived from an EMBL/GenBank/DDBJ whole genome shotgun (WGS) entry which is preliminary data.</text>
</comment>
<feature type="domain" description="Peptidase M24" evidence="1">
    <location>
        <begin position="163"/>
        <end position="378"/>
    </location>
</feature>
<dbReference type="InterPro" id="IPR050659">
    <property type="entry name" value="Peptidase_M24B"/>
</dbReference>
<keyword evidence="3" id="KW-1185">Reference proteome</keyword>
<protein>
    <submittedName>
        <fullName evidence="2">M24 family metallopeptidase</fullName>
    </submittedName>
</protein>
<evidence type="ECO:0000259" key="1">
    <source>
        <dbReference type="Pfam" id="PF00557"/>
    </source>
</evidence>
<reference evidence="2 3" key="1">
    <citation type="submission" date="2019-12" db="EMBL/GenBank/DDBJ databases">
        <title>Halocatena pleomorpha gen. nov. sp. nov., an extremely halophilic archaeon of family Halobacteriaceae isolated from saltpan soil.</title>
        <authorList>
            <person name="Pal Y."/>
            <person name="Verma A."/>
            <person name="Krishnamurthi S."/>
            <person name="Kumar P."/>
        </authorList>
    </citation>
    <scope>NUCLEOTIDE SEQUENCE [LARGE SCALE GENOMIC DNA]</scope>
    <source>
        <strain evidence="2 3">JCM 16495</strain>
    </source>
</reference>
<evidence type="ECO:0000313" key="3">
    <source>
        <dbReference type="Proteomes" id="UP000451471"/>
    </source>
</evidence>
<accession>A0A6B0GMP1</accession>